<keyword evidence="1" id="KW-1133">Transmembrane helix</keyword>
<feature type="transmembrane region" description="Helical" evidence="1">
    <location>
        <begin position="260"/>
        <end position="282"/>
    </location>
</feature>
<comment type="caution">
    <text evidence="2">The sequence shown here is derived from an EMBL/GenBank/DDBJ whole genome shotgun (WGS) entry which is preliminary data.</text>
</comment>
<feature type="transmembrane region" description="Helical" evidence="1">
    <location>
        <begin position="227"/>
        <end position="248"/>
    </location>
</feature>
<name>A0A9D2A4J4_9BACE</name>
<protein>
    <submittedName>
        <fullName evidence="2">DUF4153 domain-containing protein</fullName>
    </submittedName>
</protein>
<reference evidence="2" key="2">
    <citation type="submission" date="2021-04" db="EMBL/GenBank/DDBJ databases">
        <authorList>
            <person name="Gilroy R."/>
        </authorList>
    </citation>
    <scope>NUCLEOTIDE SEQUENCE</scope>
    <source>
        <strain evidence="2">ChiHjej12B11-24981</strain>
    </source>
</reference>
<proteinExistence type="predicted"/>
<feature type="transmembrane region" description="Helical" evidence="1">
    <location>
        <begin position="327"/>
        <end position="346"/>
    </location>
</feature>
<feature type="transmembrane region" description="Helical" evidence="1">
    <location>
        <begin position="21"/>
        <end position="41"/>
    </location>
</feature>
<dbReference type="AlphaFoldDB" id="A0A9D2A4J4"/>
<gene>
    <name evidence="2" type="ORF">H9819_07920</name>
</gene>
<dbReference type="Proteomes" id="UP000824023">
    <property type="component" value="Unassembled WGS sequence"/>
</dbReference>
<evidence type="ECO:0000313" key="2">
    <source>
        <dbReference type="EMBL" id="HIZ02158.1"/>
    </source>
</evidence>
<evidence type="ECO:0000313" key="3">
    <source>
        <dbReference type="Proteomes" id="UP000824023"/>
    </source>
</evidence>
<evidence type="ECO:0000256" key="1">
    <source>
        <dbReference type="SAM" id="Phobius"/>
    </source>
</evidence>
<feature type="transmembrane region" description="Helical" evidence="1">
    <location>
        <begin position="294"/>
        <end position="315"/>
    </location>
</feature>
<dbReference type="InterPro" id="IPR025291">
    <property type="entry name" value="DUF4153"/>
</dbReference>
<sequence>MKLLQISSFFHTLGDTFGRCIRRFPATLGFALALTALQLWLTATGWHGEEKLLGTLFYFLSVGTLLSLSLHLWAEEVKRRKLRLGVQIVAPVLLALDAVFLYHNIEGTRAIDIVIAHGAALLAIGLSLFFLPFFRERNDIPAWNFAQTAIGTLALTLIVGAVMSGGLSLLVFSLHQLFGVDVSHKCYLYILILCCELLPLLMFLGLLPEDERKHDRQPQPTAFLQGIIHYLFVPLAALYLLVLYAYAGTILARWELPDGWVSWLVVALMAGVIAIELGLYPSRIKQKRPTDERIARWLPLLALPLLVLMTVGIGRRFQDYGITLNRLYLATLNGWFYFVCIGLIVSRARRLSWIPISFSLVFLLTSVLPVNYASITRNILRSEVREVLTRSGQSIPLTTTAYEAYLFSLPQKEAASLNGKCYYLHDWFGRESVQDLVAEDTPFYSYAPEEPADTVVVAEPSFHYSANDYTLPVPRGYRYCTRLSSRGLGDSVSYCIPLEDRRIAPDTLRIPTDTLRNRDQQPALPPSVLRTQGGNLFVLTDFHNSYEISETKDGTPETQPCLKVEGLLFHNHMNKPFKQE</sequence>
<keyword evidence="1" id="KW-0812">Transmembrane</keyword>
<feature type="transmembrane region" description="Helical" evidence="1">
    <location>
        <begin position="53"/>
        <end position="72"/>
    </location>
</feature>
<feature type="transmembrane region" description="Helical" evidence="1">
    <location>
        <begin position="353"/>
        <end position="372"/>
    </location>
</feature>
<feature type="transmembrane region" description="Helical" evidence="1">
    <location>
        <begin position="84"/>
        <end position="102"/>
    </location>
</feature>
<dbReference type="Pfam" id="PF13687">
    <property type="entry name" value="DUF4153"/>
    <property type="match status" value="1"/>
</dbReference>
<keyword evidence="1" id="KW-0472">Membrane</keyword>
<feature type="transmembrane region" description="Helical" evidence="1">
    <location>
        <begin position="146"/>
        <end position="175"/>
    </location>
</feature>
<reference evidence="2" key="1">
    <citation type="journal article" date="2021" name="PeerJ">
        <title>Extensive microbial diversity within the chicken gut microbiome revealed by metagenomics and culture.</title>
        <authorList>
            <person name="Gilroy R."/>
            <person name="Ravi A."/>
            <person name="Getino M."/>
            <person name="Pursley I."/>
            <person name="Horton D.L."/>
            <person name="Alikhan N.F."/>
            <person name="Baker D."/>
            <person name="Gharbi K."/>
            <person name="Hall N."/>
            <person name="Watson M."/>
            <person name="Adriaenssens E.M."/>
            <person name="Foster-Nyarko E."/>
            <person name="Jarju S."/>
            <person name="Secka A."/>
            <person name="Antonio M."/>
            <person name="Oren A."/>
            <person name="Chaudhuri R.R."/>
            <person name="La Ragione R."/>
            <person name="Hildebrand F."/>
            <person name="Pallen M.J."/>
        </authorList>
    </citation>
    <scope>NUCLEOTIDE SEQUENCE</scope>
    <source>
        <strain evidence="2">ChiHjej12B11-24981</strain>
    </source>
</reference>
<accession>A0A9D2A4J4</accession>
<organism evidence="2 3">
    <name type="scientific">Candidatus Bacteroides merdipullorum</name>
    <dbReference type="NCBI Taxonomy" id="2838474"/>
    <lineage>
        <taxon>Bacteria</taxon>
        <taxon>Pseudomonadati</taxon>
        <taxon>Bacteroidota</taxon>
        <taxon>Bacteroidia</taxon>
        <taxon>Bacteroidales</taxon>
        <taxon>Bacteroidaceae</taxon>
        <taxon>Bacteroides</taxon>
    </lineage>
</organism>
<feature type="transmembrane region" description="Helical" evidence="1">
    <location>
        <begin position="114"/>
        <end position="134"/>
    </location>
</feature>
<dbReference type="EMBL" id="DXCK01000110">
    <property type="protein sequence ID" value="HIZ02158.1"/>
    <property type="molecule type" value="Genomic_DNA"/>
</dbReference>
<feature type="transmembrane region" description="Helical" evidence="1">
    <location>
        <begin position="187"/>
        <end position="207"/>
    </location>
</feature>